<dbReference type="Proteomes" id="UP000095591">
    <property type="component" value="Unassembled WGS sequence"/>
</dbReference>
<dbReference type="GeneID" id="93525257"/>
<evidence type="ECO:0000313" key="5">
    <source>
        <dbReference type="EMBL" id="MRY91780.1"/>
    </source>
</evidence>
<evidence type="ECO:0000313" key="3">
    <source>
        <dbReference type="EMBL" id="MDB9004426.1"/>
    </source>
</evidence>
<protein>
    <recommendedName>
        <fullName evidence="9">Lipoprotein</fullName>
    </recommendedName>
</protein>
<evidence type="ECO:0000313" key="7">
    <source>
        <dbReference type="Proteomes" id="UP000095591"/>
    </source>
</evidence>
<evidence type="ECO:0000313" key="4">
    <source>
        <dbReference type="EMBL" id="MDB9139387.1"/>
    </source>
</evidence>
<dbReference type="Proteomes" id="UP001210126">
    <property type="component" value="Unassembled WGS sequence"/>
</dbReference>
<reference evidence="3" key="3">
    <citation type="submission" date="2023-01" db="EMBL/GenBank/DDBJ databases">
        <title>Human gut microbiome strain richness.</title>
        <authorList>
            <person name="Chen-Liaw A."/>
        </authorList>
    </citation>
    <scope>NUCLEOTIDE SEQUENCE</scope>
    <source>
        <strain evidence="4">D35st1_E5_D35t1_190705</strain>
        <strain evidence="3">RTP21484st1_E5_RTP21484_190118</strain>
    </source>
</reference>
<evidence type="ECO:0000313" key="2">
    <source>
        <dbReference type="EMBL" id="CUN53180.1"/>
    </source>
</evidence>
<name>A0A173S1R9_PARDI</name>
<proteinExistence type="predicted"/>
<dbReference type="Proteomes" id="UP000461276">
    <property type="component" value="Unassembled WGS sequence"/>
</dbReference>
<dbReference type="EMBL" id="CYXP01000001">
    <property type="protein sequence ID" value="CUM83916.1"/>
    <property type="molecule type" value="Genomic_DNA"/>
</dbReference>
<reference evidence="5 8" key="2">
    <citation type="journal article" date="2019" name="Nat. Med.">
        <title>A library of human gut bacterial isolates paired with longitudinal multiomics data enables mechanistic microbiome research.</title>
        <authorList>
            <person name="Poyet M."/>
            <person name="Groussin M."/>
            <person name="Gibbons S.M."/>
            <person name="Avila-Pacheco J."/>
            <person name="Jiang X."/>
            <person name="Kearney S.M."/>
            <person name="Perrotta A.R."/>
            <person name="Berdy B."/>
            <person name="Zhao S."/>
            <person name="Lieberman T.D."/>
            <person name="Swanson P.K."/>
            <person name="Smith M."/>
            <person name="Roesemann S."/>
            <person name="Alexander J.E."/>
            <person name="Rich S.A."/>
            <person name="Livny J."/>
            <person name="Vlamakis H."/>
            <person name="Clish C."/>
            <person name="Bullock K."/>
            <person name="Deik A."/>
            <person name="Scott J."/>
            <person name="Pierce K.A."/>
            <person name="Xavier R.J."/>
            <person name="Alm E.J."/>
        </authorList>
    </citation>
    <scope>NUCLEOTIDE SEQUENCE [LARGE SCALE GENOMIC DNA]</scope>
    <source>
        <strain evidence="5 8">BIOML-A9</strain>
    </source>
</reference>
<dbReference type="Proteomes" id="UP000095455">
    <property type="component" value="Unassembled WGS sequence"/>
</dbReference>
<dbReference type="RefSeq" id="WP_009276759.1">
    <property type="nucleotide sequence ID" value="NZ_CABMKT010000002.1"/>
</dbReference>
<evidence type="ECO:0008006" key="9">
    <source>
        <dbReference type="Google" id="ProtNLM"/>
    </source>
</evidence>
<dbReference type="AlphaFoldDB" id="A0A173S1R9"/>
<evidence type="ECO:0000313" key="6">
    <source>
        <dbReference type="Proteomes" id="UP000095455"/>
    </source>
</evidence>
<evidence type="ECO:0000313" key="8">
    <source>
        <dbReference type="Proteomes" id="UP000461276"/>
    </source>
</evidence>
<dbReference type="EMBL" id="JAQMPX010000094">
    <property type="protein sequence ID" value="MDB9139387.1"/>
    <property type="molecule type" value="Genomic_DNA"/>
</dbReference>
<dbReference type="EMBL" id="JAQMPJ010000003">
    <property type="protein sequence ID" value="MDB9004426.1"/>
    <property type="molecule type" value="Genomic_DNA"/>
</dbReference>
<dbReference type="PROSITE" id="PS51257">
    <property type="entry name" value="PROKAR_LIPOPROTEIN"/>
    <property type="match status" value="1"/>
</dbReference>
<dbReference type="Proteomes" id="UP001211522">
    <property type="component" value="Unassembled WGS sequence"/>
</dbReference>
<organism evidence="1 7">
    <name type="scientific">Parabacteroides distasonis</name>
    <dbReference type="NCBI Taxonomy" id="823"/>
    <lineage>
        <taxon>Bacteria</taxon>
        <taxon>Pseudomonadati</taxon>
        <taxon>Bacteroidota</taxon>
        <taxon>Bacteroidia</taxon>
        <taxon>Bacteroidales</taxon>
        <taxon>Tannerellaceae</taxon>
        <taxon>Parabacteroides</taxon>
    </lineage>
</organism>
<evidence type="ECO:0000313" key="1">
    <source>
        <dbReference type="EMBL" id="CUM83916.1"/>
    </source>
</evidence>
<accession>A0A173S1R9</accession>
<dbReference type="EMBL" id="CYYK01000002">
    <property type="protein sequence ID" value="CUN53180.1"/>
    <property type="molecule type" value="Genomic_DNA"/>
</dbReference>
<gene>
    <name evidence="2" type="ORF">ERS852380_00519</name>
    <name evidence="1" type="ORF">ERS852429_00828</name>
    <name evidence="5" type="ORF">GKD67_00680</name>
    <name evidence="3" type="ORF">PN599_05375</name>
    <name evidence="4" type="ORF">PN612_12850</name>
</gene>
<sequence>MKKSFVSLLTIAAITFGMVSCNSSKKQDAAEQKVEEEAAIAGEVSKGLLTAELKDEVTRFLKDMPDSELPYKVSTGEVTISVANTDFMLPVSKVSELNTQAQKARACGIYFADLNVLKAMKKPTTDIENVLVKLTTDLDIPFAIDIMKESAPANASKEELSKFMKNQENKLIDAMMENDKADVELELLGGMAVEYAIVYANPGLVVKGDAISAGLSENMEKRIGIIQQITADLAKYYPDLEQLGTTIAPLSGMVATINTARESKAKIEEMRANLLK</sequence>
<dbReference type="EMBL" id="WKMY01000001">
    <property type="protein sequence ID" value="MRY91780.1"/>
    <property type="molecule type" value="Genomic_DNA"/>
</dbReference>
<reference evidence="6 7" key="1">
    <citation type="submission" date="2015-09" db="EMBL/GenBank/DDBJ databases">
        <authorList>
            <consortium name="Pathogen Informatics"/>
        </authorList>
    </citation>
    <scope>NUCLEOTIDE SEQUENCE [LARGE SCALE GENOMIC DNA]</scope>
    <source>
        <strain evidence="2 6">2789STDY5608822</strain>
        <strain evidence="1 7">2789STDY5608872</strain>
    </source>
</reference>